<dbReference type="Pfam" id="PF14604">
    <property type="entry name" value="SH3_9"/>
    <property type="match status" value="1"/>
</dbReference>
<feature type="domain" description="SAM" evidence="6">
    <location>
        <begin position="230"/>
        <end position="296"/>
    </location>
</feature>
<feature type="compositionally biased region" description="Polar residues" evidence="3">
    <location>
        <begin position="425"/>
        <end position="436"/>
    </location>
</feature>
<feature type="region of interest" description="Disordered" evidence="3">
    <location>
        <begin position="69"/>
        <end position="140"/>
    </location>
</feature>
<dbReference type="InterPro" id="IPR013761">
    <property type="entry name" value="SAM/pointed_sf"/>
</dbReference>
<feature type="compositionally biased region" description="Polar residues" evidence="3">
    <location>
        <begin position="327"/>
        <end position="340"/>
    </location>
</feature>
<feature type="compositionally biased region" description="Polar residues" evidence="3">
    <location>
        <begin position="643"/>
        <end position="658"/>
    </location>
</feature>
<name>A0AAN6KFT6_9PEZI</name>
<dbReference type="SUPFAM" id="SSF50044">
    <property type="entry name" value="SH3-domain"/>
    <property type="match status" value="1"/>
</dbReference>
<feature type="compositionally biased region" description="Polar residues" evidence="3">
    <location>
        <begin position="491"/>
        <end position="543"/>
    </location>
</feature>
<sequence length="1051" mass="111510">MATRNGVQNTATPGSLLLVIHDFIARSTDELSLAKGDRIELIERDDDFGDGWFLGRHLGNGGTGLFPEVYTTPAPKGTLNSAAQPRRINDGPVKSAASAGTSASDTSTTSPAQQRHLSGSAVQTQSASMASQHSPPAQTALRTSLPATIPSLSARTQTFNANSPVMNETLSVINEHITDMNSPRSSLLNGNKRDTMGSVYSQTLTRMSYIPGHETDEDETLHTEEEVMLWSPLRVAEYLEDHLVEKQHCEVFKDQEISGEVLLAMDQSSLFIKEFDLGSVGRRLKTWHRIKALQDEVRRSSPDPSKSVASDDLSTHAGATPDDESTVSEPNRNRSSTFGTPSFLPRGLEPGRQSMDAGRSNTLQASSSMSFIPPQSSTSPNLTRAASSAMSPLQSMTSLSRPKNTYRPSAQTIRQMQNARRHSSIDSTSSAGATRNTGHRKQPSIDKKWQPGQPMSQLINGKSAHSHTMSAESPAADQPTPSAELDRGYFSDNQATSQPRKSNLLTKKATSVSAAVSPMQSRTNSGMFSNNRSGGQTSSMSTSPRKDAVGPFVSAGASSHMVNAMNAVQTKFGGVRSAMSPPLGNEPPTTPMQPPMSPTVTKLEYTNGTSTTLNALAGASAGTSDASGNVTPSPSSTQLGFFASQRQRVPGLRSSSEAVTKPERNSADVRPTVAGEVKALASPTRTGSTTPSTETRSFDMQKSLDGQSRRTSTASGGKSVQPQQQGLVPPPTSTKRARPKTKKLTSAYTKGLEKITPAEQLKRGCDYSGWMKKKSGSLMSTWKPRLFILKGRRLSYYYSETDTEEKGLIDISFHRVLPAHNETLTGLHASLTGAAGASPTSPTHSTATQAETDLKNNPPKPGDKSGDNAGLFIFKLIPPRSGLAKGVSFTKPTVHYFAVNSRQEGRLWMAALMKATIDRDDDGVVTTTYSQKTISLEKARARRERPPALKEEGAEGRAELEGVEEGGGEGGGEGKGLGLGIGGLGAGGIGAEEGPAVVAGAVAEDKVPAASDREVPVTKDSGVALLGPEVAPAAVAERRVSDEKEVAPGAS</sequence>
<feature type="compositionally biased region" description="Polar residues" evidence="3">
    <location>
        <begin position="380"/>
        <end position="418"/>
    </location>
</feature>
<feature type="compositionally biased region" description="Basic and acidic residues" evidence="3">
    <location>
        <begin position="938"/>
        <end position="960"/>
    </location>
</feature>
<feature type="region of interest" description="Disordered" evidence="3">
    <location>
        <begin position="619"/>
        <end position="638"/>
    </location>
</feature>
<feature type="compositionally biased region" description="Polar residues" evidence="3">
    <location>
        <begin position="698"/>
        <end position="718"/>
    </location>
</feature>
<feature type="region of interest" description="Disordered" evidence="3">
    <location>
        <begin position="938"/>
        <end position="977"/>
    </location>
</feature>
<dbReference type="Gene3D" id="2.30.29.30">
    <property type="entry name" value="Pleckstrin-homology domain (PH domain)/Phosphotyrosine-binding domain (PTB)"/>
    <property type="match status" value="1"/>
</dbReference>
<dbReference type="Pfam" id="PF00169">
    <property type="entry name" value="PH"/>
    <property type="match status" value="1"/>
</dbReference>
<dbReference type="InterPro" id="IPR011993">
    <property type="entry name" value="PH-like_dom_sf"/>
</dbReference>
<dbReference type="GO" id="GO:0005886">
    <property type="term" value="C:plasma membrane"/>
    <property type="evidence" value="ECO:0007669"/>
    <property type="project" value="TreeGrafter"/>
</dbReference>
<feature type="compositionally biased region" description="Low complexity" evidence="3">
    <location>
        <begin position="95"/>
        <end position="110"/>
    </location>
</feature>
<accession>A0AAN6KFT6</accession>
<dbReference type="SUPFAM" id="SSF50729">
    <property type="entry name" value="PH domain-like"/>
    <property type="match status" value="1"/>
</dbReference>
<dbReference type="Gene3D" id="1.10.150.50">
    <property type="entry name" value="Transcription Factor, Ets-1"/>
    <property type="match status" value="1"/>
</dbReference>
<feature type="domain" description="PH" evidence="5">
    <location>
        <begin position="764"/>
        <end position="917"/>
    </location>
</feature>
<feature type="compositionally biased region" description="Low complexity" evidence="3">
    <location>
        <begin position="834"/>
        <end position="848"/>
    </location>
</feature>
<dbReference type="SMART" id="SM00233">
    <property type="entry name" value="PH"/>
    <property type="match status" value="1"/>
</dbReference>
<dbReference type="Gene3D" id="2.30.30.40">
    <property type="entry name" value="SH3 Domains"/>
    <property type="match status" value="1"/>
</dbReference>
<evidence type="ECO:0000256" key="2">
    <source>
        <dbReference type="PROSITE-ProRule" id="PRU00192"/>
    </source>
</evidence>
<feature type="compositionally biased region" description="Low complexity" evidence="3">
    <location>
        <begin position="619"/>
        <end position="628"/>
    </location>
</feature>
<dbReference type="PROSITE" id="PS50105">
    <property type="entry name" value="SAM_DOMAIN"/>
    <property type="match status" value="1"/>
</dbReference>
<comment type="caution">
    <text evidence="7">The sequence shown here is derived from an EMBL/GenBank/DDBJ whole genome shotgun (WGS) entry which is preliminary data.</text>
</comment>
<dbReference type="InterPro" id="IPR036028">
    <property type="entry name" value="SH3-like_dom_sf"/>
</dbReference>
<feature type="compositionally biased region" description="Polar residues" evidence="3">
    <location>
        <begin position="111"/>
        <end position="140"/>
    </location>
</feature>
<evidence type="ECO:0000259" key="5">
    <source>
        <dbReference type="PROSITE" id="PS50003"/>
    </source>
</evidence>
<gene>
    <name evidence="7" type="primary">BOI2_1</name>
    <name evidence="7" type="ORF">LTR91_012181</name>
</gene>
<keyword evidence="1 2" id="KW-0728">SH3 domain</keyword>
<dbReference type="CDD" id="cd09535">
    <property type="entry name" value="SAM_BOI-like_fungal"/>
    <property type="match status" value="1"/>
</dbReference>
<proteinExistence type="predicted"/>
<evidence type="ECO:0000313" key="8">
    <source>
        <dbReference type="Proteomes" id="UP001175353"/>
    </source>
</evidence>
<dbReference type="InterPro" id="IPR001660">
    <property type="entry name" value="SAM"/>
</dbReference>
<feature type="region of interest" description="Disordered" evidence="3">
    <location>
        <begin position="832"/>
        <end position="867"/>
    </location>
</feature>
<organism evidence="7 8">
    <name type="scientific">Friedmanniomyces endolithicus</name>
    <dbReference type="NCBI Taxonomy" id="329885"/>
    <lineage>
        <taxon>Eukaryota</taxon>
        <taxon>Fungi</taxon>
        <taxon>Dikarya</taxon>
        <taxon>Ascomycota</taxon>
        <taxon>Pezizomycotina</taxon>
        <taxon>Dothideomycetes</taxon>
        <taxon>Dothideomycetidae</taxon>
        <taxon>Mycosphaerellales</taxon>
        <taxon>Teratosphaeriaceae</taxon>
        <taxon>Friedmanniomyces</taxon>
    </lineage>
</organism>
<feature type="compositionally biased region" description="Gly residues" evidence="3">
    <location>
        <begin position="968"/>
        <end position="977"/>
    </location>
</feature>
<dbReference type="Pfam" id="PF07647">
    <property type="entry name" value="SAM_2"/>
    <property type="match status" value="1"/>
</dbReference>
<dbReference type="PANTHER" id="PTHR12092">
    <property type="entry name" value="PLECKSTRIN"/>
    <property type="match status" value="1"/>
</dbReference>
<dbReference type="SMART" id="SM00326">
    <property type="entry name" value="SH3"/>
    <property type="match status" value="1"/>
</dbReference>
<dbReference type="EMBL" id="JAUJLE010000116">
    <property type="protein sequence ID" value="KAK0980534.1"/>
    <property type="molecule type" value="Genomic_DNA"/>
</dbReference>
<feature type="compositionally biased region" description="Polar residues" evidence="3">
    <location>
        <begin position="629"/>
        <end position="638"/>
    </location>
</feature>
<protein>
    <submittedName>
        <fullName evidence="7">Polar growth protein</fullName>
    </submittedName>
</protein>
<dbReference type="PROSITE" id="PS50003">
    <property type="entry name" value="PH_DOMAIN"/>
    <property type="match status" value="1"/>
</dbReference>
<evidence type="ECO:0000259" key="6">
    <source>
        <dbReference type="PROSITE" id="PS50105"/>
    </source>
</evidence>
<dbReference type="SUPFAM" id="SSF47769">
    <property type="entry name" value="SAM/Pointed domain"/>
    <property type="match status" value="1"/>
</dbReference>
<dbReference type="FunFam" id="1.10.150.50:FF:000082">
    <property type="entry name" value="Polarized growth protein boi2"/>
    <property type="match status" value="1"/>
</dbReference>
<dbReference type="Proteomes" id="UP001175353">
    <property type="component" value="Unassembled WGS sequence"/>
</dbReference>
<dbReference type="InterPro" id="IPR001849">
    <property type="entry name" value="PH_domain"/>
</dbReference>
<dbReference type="InterPro" id="IPR001452">
    <property type="entry name" value="SH3_domain"/>
</dbReference>
<dbReference type="InterPro" id="IPR037370">
    <property type="entry name" value="Pleckstrin"/>
</dbReference>
<feature type="region of interest" description="Disordered" evidence="3">
    <location>
        <begin position="643"/>
        <end position="749"/>
    </location>
</feature>
<feature type="region of interest" description="Disordered" evidence="3">
    <location>
        <begin position="296"/>
        <end position="547"/>
    </location>
</feature>
<dbReference type="GO" id="GO:0030036">
    <property type="term" value="P:actin cytoskeleton organization"/>
    <property type="evidence" value="ECO:0007669"/>
    <property type="project" value="TreeGrafter"/>
</dbReference>
<evidence type="ECO:0000256" key="3">
    <source>
        <dbReference type="SAM" id="MobiDB-lite"/>
    </source>
</evidence>
<dbReference type="AlphaFoldDB" id="A0AAN6KFT6"/>
<feature type="compositionally biased region" description="Low complexity" evidence="3">
    <location>
        <begin position="682"/>
        <end position="695"/>
    </location>
</feature>
<evidence type="ECO:0000259" key="4">
    <source>
        <dbReference type="PROSITE" id="PS50002"/>
    </source>
</evidence>
<dbReference type="PROSITE" id="PS50002">
    <property type="entry name" value="SH3"/>
    <property type="match status" value="1"/>
</dbReference>
<feature type="domain" description="SH3" evidence="4">
    <location>
        <begin position="12"/>
        <end position="76"/>
    </location>
</feature>
<dbReference type="PANTHER" id="PTHR12092:SF16">
    <property type="entry name" value="PH DOMAIN-CONTAINING PROTEIN"/>
    <property type="match status" value="1"/>
</dbReference>
<reference evidence="7" key="1">
    <citation type="submission" date="2023-06" db="EMBL/GenBank/DDBJ databases">
        <title>Black Yeasts Isolated from many extreme environments.</title>
        <authorList>
            <person name="Coleine C."/>
            <person name="Stajich J.E."/>
            <person name="Selbmann L."/>
        </authorList>
    </citation>
    <scope>NUCLEOTIDE SEQUENCE</scope>
    <source>
        <strain evidence="7">CCFEE 5200</strain>
    </source>
</reference>
<evidence type="ECO:0000313" key="7">
    <source>
        <dbReference type="EMBL" id="KAK0980534.1"/>
    </source>
</evidence>
<evidence type="ECO:0000256" key="1">
    <source>
        <dbReference type="ARBA" id="ARBA00022443"/>
    </source>
</evidence>
<feature type="compositionally biased region" description="Low complexity" evidence="3">
    <location>
        <begin position="366"/>
        <end position="379"/>
    </location>
</feature>
<keyword evidence="8" id="KW-1185">Reference proteome</keyword>